<gene>
    <name evidence="1" type="ORF">PILCRDRAFT_825128</name>
</gene>
<proteinExistence type="predicted"/>
<sequence>MSAPTIKDQLKDGDYIIVNAQKNLAIQIDKDGDVTIEEYDKANKAQQWTSKYKRSGQGDYGHYTFQSVAHEYYLSTASNVADNKVQGGRAEAQWWAGTVPETDLRLICTTTTLEWNAISVEGADHAGSTIFIRKVKPNPTKDWNQIENWGTDAKYWSFVAVKE</sequence>
<dbReference type="Gene3D" id="2.80.10.50">
    <property type="match status" value="1"/>
</dbReference>
<accession>A0A0C3EYU5</accession>
<evidence type="ECO:0008006" key="3">
    <source>
        <dbReference type="Google" id="ProtNLM"/>
    </source>
</evidence>
<protein>
    <recommendedName>
        <fullName evidence="3">Ricin B lectin domain-containing protein</fullName>
    </recommendedName>
</protein>
<evidence type="ECO:0000313" key="2">
    <source>
        <dbReference type="Proteomes" id="UP000054166"/>
    </source>
</evidence>
<dbReference type="Proteomes" id="UP000054166">
    <property type="component" value="Unassembled WGS sequence"/>
</dbReference>
<dbReference type="EMBL" id="KN833022">
    <property type="protein sequence ID" value="KIM77690.1"/>
    <property type="molecule type" value="Genomic_DNA"/>
</dbReference>
<dbReference type="SUPFAM" id="SSF50370">
    <property type="entry name" value="Ricin B-like lectins"/>
    <property type="match status" value="1"/>
</dbReference>
<dbReference type="InParanoid" id="A0A0C3EYU5"/>
<dbReference type="InterPro" id="IPR035992">
    <property type="entry name" value="Ricin_B-like_lectins"/>
</dbReference>
<dbReference type="HOGENOM" id="CLU_138078_0_0_1"/>
<dbReference type="AlphaFoldDB" id="A0A0C3EYU5"/>
<reference evidence="1 2" key="1">
    <citation type="submission" date="2014-04" db="EMBL/GenBank/DDBJ databases">
        <authorList>
            <consortium name="DOE Joint Genome Institute"/>
            <person name="Kuo A."/>
            <person name="Tarkka M."/>
            <person name="Buscot F."/>
            <person name="Kohler A."/>
            <person name="Nagy L.G."/>
            <person name="Floudas D."/>
            <person name="Copeland A."/>
            <person name="Barry K.W."/>
            <person name="Cichocki N."/>
            <person name="Veneault-Fourrey C."/>
            <person name="LaButti K."/>
            <person name="Lindquist E.A."/>
            <person name="Lipzen A."/>
            <person name="Lundell T."/>
            <person name="Morin E."/>
            <person name="Murat C."/>
            <person name="Sun H."/>
            <person name="Tunlid A."/>
            <person name="Henrissat B."/>
            <person name="Grigoriev I.V."/>
            <person name="Hibbett D.S."/>
            <person name="Martin F."/>
            <person name="Nordberg H.P."/>
            <person name="Cantor M.N."/>
            <person name="Hua S.X."/>
        </authorList>
    </citation>
    <scope>NUCLEOTIDE SEQUENCE [LARGE SCALE GENOMIC DNA]</scope>
    <source>
        <strain evidence="1 2">F 1598</strain>
    </source>
</reference>
<name>A0A0C3EYU5_PILCF</name>
<keyword evidence="2" id="KW-1185">Reference proteome</keyword>
<evidence type="ECO:0000313" key="1">
    <source>
        <dbReference type="EMBL" id="KIM77690.1"/>
    </source>
</evidence>
<organism evidence="1 2">
    <name type="scientific">Piloderma croceum (strain F 1598)</name>
    <dbReference type="NCBI Taxonomy" id="765440"/>
    <lineage>
        <taxon>Eukaryota</taxon>
        <taxon>Fungi</taxon>
        <taxon>Dikarya</taxon>
        <taxon>Basidiomycota</taxon>
        <taxon>Agaricomycotina</taxon>
        <taxon>Agaricomycetes</taxon>
        <taxon>Agaricomycetidae</taxon>
        <taxon>Atheliales</taxon>
        <taxon>Atheliaceae</taxon>
        <taxon>Piloderma</taxon>
    </lineage>
</organism>
<reference evidence="2" key="2">
    <citation type="submission" date="2015-01" db="EMBL/GenBank/DDBJ databases">
        <title>Evolutionary Origins and Diversification of the Mycorrhizal Mutualists.</title>
        <authorList>
            <consortium name="DOE Joint Genome Institute"/>
            <consortium name="Mycorrhizal Genomics Consortium"/>
            <person name="Kohler A."/>
            <person name="Kuo A."/>
            <person name="Nagy L.G."/>
            <person name="Floudas D."/>
            <person name="Copeland A."/>
            <person name="Barry K.W."/>
            <person name="Cichocki N."/>
            <person name="Veneault-Fourrey C."/>
            <person name="LaButti K."/>
            <person name="Lindquist E.A."/>
            <person name="Lipzen A."/>
            <person name="Lundell T."/>
            <person name="Morin E."/>
            <person name="Murat C."/>
            <person name="Riley R."/>
            <person name="Ohm R."/>
            <person name="Sun H."/>
            <person name="Tunlid A."/>
            <person name="Henrissat B."/>
            <person name="Grigoriev I.V."/>
            <person name="Hibbett D.S."/>
            <person name="Martin F."/>
        </authorList>
    </citation>
    <scope>NUCLEOTIDE SEQUENCE [LARGE SCALE GENOMIC DNA]</scope>
    <source>
        <strain evidence="2">F 1598</strain>
    </source>
</reference>